<accession>A0A7W9MT76</accession>
<sequence length="266" mass="28349">MTPPADQGPRSRGLHGRIVDAIGQRIAHGDLPVGGVVSPEQVEAEYAVSRSVVREALRTLEVLGMVRPRHKVGTTVQPATAWALLDPQVIAWRSDGPDADRQLSELLALREAVEPAAAGLAARAAADDLSARLGTHLQAMRDAYDARNRSAFVAADTSFHRTMLEGSENAVLSQLVQTLLATLQARYSDRHQFFTADTPASLQRHEQVVDAIAARDAKAAEAAATALVQASRVEVLGAEGHDAVPTDAPGFEQQHGRHPGHAEGAR</sequence>
<dbReference type="PANTHER" id="PTHR43537:SF44">
    <property type="entry name" value="GNTR FAMILY REGULATORY PROTEIN"/>
    <property type="match status" value="1"/>
</dbReference>
<keyword evidence="2 6" id="KW-0238">DNA-binding</keyword>
<evidence type="ECO:0000256" key="4">
    <source>
        <dbReference type="SAM" id="MobiDB-lite"/>
    </source>
</evidence>
<dbReference type="PANTHER" id="PTHR43537">
    <property type="entry name" value="TRANSCRIPTIONAL REGULATOR, GNTR FAMILY"/>
    <property type="match status" value="1"/>
</dbReference>
<dbReference type="Gene3D" id="1.20.120.530">
    <property type="entry name" value="GntR ligand-binding domain-like"/>
    <property type="match status" value="1"/>
</dbReference>
<dbReference type="Proteomes" id="UP000549971">
    <property type="component" value="Unassembled WGS sequence"/>
</dbReference>
<evidence type="ECO:0000313" key="7">
    <source>
        <dbReference type="Proteomes" id="UP000549971"/>
    </source>
</evidence>
<dbReference type="Pfam" id="PF07729">
    <property type="entry name" value="FCD"/>
    <property type="match status" value="1"/>
</dbReference>
<organism evidence="6 7">
    <name type="scientific">Kribbella italica</name>
    <dbReference type="NCBI Taxonomy" id="1540520"/>
    <lineage>
        <taxon>Bacteria</taxon>
        <taxon>Bacillati</taxon>
        <taxon>Actinomycetota</taxon>
        <taxon>Actinomycetes</taxon>
        <taxon>Propionibacteriales</taxon>
        <taxon>Kribbellaceae</taxon>
        <taxon>Kribbella</taxon>
    </lineage>
</organism>
<dbReference type="Gene3D" id="1.10.10.10">
    <property type="entry name" value="Winged helix-like DNA-binding domain superfamily/Winged helix DNA-binding domain"/>
    <property type="match status" value="1"/>
</dbReference>
<dbReference type="SUPFAM" id="SSF48008">
    <property type="entry name" value="GntR ligand-binding domain-like"/>
    <property type="match status" value="1"/>
</dbReference>
<dbReference type="SMART" id="SM00895">
    <property type="entry name" value="FCD"/>
    <property type="match status" value="1"/>
</dbReference>
<evidence type="ECO:0000313" key="6">
    <source>
        <dbReference type="EMBL" id="MBB5835501.1"/>
    </source>
</evidence>
<dbReference type="InterPro" id="IPR000524">
    <property type="entry name" value="Tscrpt_reg_HTH_GntR"/>
</dbReference>
<feature type="region of interest" description="Disordered" evidence="4">
    <location>
        <begin position="241"/>
        <end position="266"/>
    </location>
</feature>
<feature type="domain" description="HTH gntR-type" evidence="5">
    <location>
        <begin position="12"/>
        <end position="79"/>
    </location>
</feature>
<dbReference type="PROSITE" id="PS50949">
    <property type="entry name" value="HTH_GNTR"/>
    <property type="match status" value="1"/>
</dbReference>
<dbReference type="InterPro" id="IPR036388">
    <property type="entry name" value="WH-like_DNA-bd_sf"/>
</dbReference>
<evidence type="ECO:0000256" key="3">
    <source>
        <dbReference type="ARBA" id="ARBA00023163"/>
    </source>
</evidence>
<dbReference type="GO" id="GO:0003700">
    <property type="term" value="F:DNA-binding transcription factor activity"/>
    <property type="evidence" value="ECO:0007669"/>
    <property type="project" value="InterPro"/>
</dbReference>
<keyword evidence="7" id="KW-1185">Reference proteome</keyword>
<dbReference type="EMBL" id="JACHMY010000001">
    <property type="protein sequence ID" value="MBB5835501.1"/>
    <property type="molecule type" value="Genomic_DNA"/>
</dbReference>
<dbReference type="GO" id="GO:0003677">
    <property type="term" value="F:DNA binding"/>
    <property type="evidence" value="ECO:0007669"/>
    <property type="project" value="UniProtKB-KW"/>
</dbReference>
<protein>
    <submittedName>
        <fullName evidence="6">DNA-binding FadR family transcriptional regulator</fullName>
    </submittedName>
</protein>
<evidence type="ECO:0000259" key="5">
    <source>
        <dbReference type="PROSITE" id="PS50949"/>
    </source>
</evidence>
<dbReference type="InterPro" id="IPR011711">
    <property type="entry name" value="GntR_C"/>
</dbReference>
<dbReference type="SUPFAM" id="SSF46785">
    <property type="entry name" value="Winged helix' DNA-binding domain"/>
    <property type="match status" value="1"/>
</dbReference>
<proteinExistence type="predicted"/>
<dbReference type="InterPro" id="IPR008920">
    <property type="entry name" value="TF_FadR/GntR_C"/>
</dbReference>
<comment type="caution">
    <text evidence="6">The sequence shown here is derived from an EMBL/GenBank/DDBJ whole genome shotgun (WGS) entry which is preliminary data.</text>
</comment>
<keyword evidence="3" id="KW-0804">Transcription</keyword>
<dbReference type="InterPro" id="IPR036390">
    <property type="entry name" value="WH_DNA-bd_sf"/>
</dbReference>
<dbReference type="SMART" id="SM00345">
    <property type="entry name" value="HTH_GNTR"/>
    <property type="match status" value="1"/>
</dbReference>
<dbReference type="Pfam" id="PF00392">
    <property type="entry name" value="GntR"/>
    <property type="match status" value="1"/>
</dbReference>
<dbReference type="RefSeq" id="WP_184795139.1">
    <property type="nucleotide sequence ID" value="NZ_JACHMY010000001.1"/>
</dbReference>
<dbReference type="CDD" id="cd07377">
    <property type="entry name" value="WHTH_GntR"/>
    <property type="match status" value="1"/>
</dbReference>
<gene>
    <name evidence="6" type="ORF">HDA39_002235</name>
</gene>
<evidence type="ECO:0000256" key="2">
    <source>
        <dbReference type="ARBA" id="ARBA00023125"/>
    </source>
</evidence>
<dbReference type="AlphaFoldDB" id="A0A7W9MT76"/>
<reference evidence="6 7" key="1">
    <citation type="submission" date="2020-08" db="EMBL/GenBank/DDBJ databases">
        <title>Sequencing the genomes of 1000 actinobacteria strains.</title>
        <authorList>
            <person name="Klenk H.-P."/>
        </authorList>
    </citation>
    <scope>NUCLEOTIDE SEQUENCE [LARGE SCALE GENOMIC DNA]</scope>
    <source>
        <strain evidence="6 7">DSM 28967</strain>
    </source>
</reference>
<keyword evidence="1" id="KW-0805">Transcription regulation</keyword>
<name>A0A7W9MT76_9ACTN</name>
<evidence type="ECO:0000256" key="1">
    <source>
        <dbReference type="ARBA" id="ARBA00023015"/>
    </source>
</evidence>